<evidence type="ECO:0000256" key="2">
    <source>
        <dbReference type="ARBA" id="ARBA00022679"/>
    </source>
</evidence>
<dbReference type="InterPro" id="IPR022924">
    <property type="entry name" value="Cardiolipin_synthase"/>
</dbReference>
<feature type="active site" evidence="7">
    <location>
        <position position="232"/>
    </location>
</feature>
<dbReference type="PANTHER" id="PTHR21248:SF22">
    <property type="entry name" value="PHOSPHOLIPASE D"/>
    <property type="match status" value="1"/>
</dbReference>
<reference evidence="11" key="1">
    <citation type="journal article" date="2019" name="Int. J. Syst. Evol. Microbiol.">
        <title>The Global Catalogue of Microorganisms (GCM) 10K type strain sequencing project: providing services to taxonomists for standard genome sequencing and annotation.</title>
        <authorList>
            <consortium name="The Broad Institute Genomics Platform"/>
            <consortium name="The Broad Institute Genome Sequencing Center for Infectious Disease"/>
            <person name="Wu L."/>
            <person name="Ma J."/>
        </authorList>
    </citation>
    <scope>NUCLEOTIDE SEQUENCE [LARGE SCALE GENOMIC DNA]</scope>
    <source>
        <strain evidence="11">KCTC 22671</strain>
    </source>
</reference>
<comment type="subcellular location">
    <subcellularLocation>
        <location evidence="7">Cell membrane</location>
        <topology evidence="7">Multi-pass membrane protein</topology>
    </subcellularLocation>
</comment>
<evidence type="ECO:0000313" key="11">
    <source>
        <dbReference type="Proteomes" id="UP001597534"/>
    </source>
</evidence>
<name>A0ABW5YPN0_9FLAO</name>
<dbReference type="SUPFAM" id="SSF56024">
    <property type="entry name" value="Phospholipase D/nuclease"/>
    <property type="match status" value="2"/>
</dbReference>
<feature type="active site" evidence="7">
    <location>
        <position position="227"/>
    </location>
</feature>
<feature type="active site" evidence="7">
    <location>
        <position position="413"/>
    </location>
</feature>
<evidence type="ECO:0000259" key="9">
    <source>
        <dbReference type="PROSITE" id="PS50035"/>
    </source>
</evidence>
<keyword evidence="7" id="KW-0444">Lipid biosynthesis</keyword>
<comment type="caution">
    <text evidence="10">The sequence shown here is derived from an EMBL/GenBank/DDBJ whole genome shotgun (WGS) entry which is preliminary data.</text>
</comment>
<dbReference type="PROSITE" id="PS50035">
    <property type="entry name" value="PLD"/>
    <property type="match status" value="2"/>
</dbReference>
<comment type="catalytic activity">
    <reaction evidence="7">
        <text>2 a 1,2-diacyl-sn-glycero-3-phospho-(1'-sn-glycerol) = a cardiolipin + glycerol</text>
        <dbReference type="Rhea" id="RHEA:31451"/>
        <dbReference type="ChEBI" id="CHEBI:17754"/>
        <dbReference type="ChEBI" id="CHEBI:62237"/>
        <dbReference type="ChEBI" id="CHEBI:64716"/>
    </reaction>
</comment>
<feature type="domain" description="PLD phosphodiesterase" evidence="9">
    <location>
        <begin position="220"/>
        <end position="247"/>
    </location>
</feature>
<sequence length="488" mass="55963">MNLLNGIEINLFLIVLYYLFIIGVCIKIILDTPTQSKALGYLFLVTFFPIGGVFIYFTLGVNYRKAKLYRKKLNIDAKGFKNLRDRVQIFTDRLLSKYELELANFYPLAVIISKEQNITTDNNSVQLLVNGNEKFKALLADLKKAKRHIHIQYYIYEDDNIGNEIATILIDKVKSGVEVRFMYDDFGSMGIKNLIKKLQVGGVEVAPFYKIIHPFFANRMNYRNHRKIVIIDGVVGYTGGINVSDKYINTANSELFWRDTHLKIEGAAVMNLQQTFLADWNFCAEQDLGYTEELFPFGRENENYYGNTLVQVSASGPDSEYPTIMYSMIQAIATARTQILITTPYFIPEKSFMDALKIARLSGVEVHIMVPGISDSRIVNAVSNSQYQELLDIGIRIYKYSKGFIHAKTMVCDGLVSFIGTANLDNRSFELNFEVNTVVYQQELANQLIETFKMDIENADEIICSEWKNRPKYQIFMEQILRLFSAVM</sequence>
<dbReference type="HAMAP" id="MF_01916">
    <property type="entry name" value="Cardiolipin_synth_Cls"/>
    <property type="match status" value="1"/>
</dbReference>
<dbReference type="InterPro" id="IPR001736">
    <property type="entry name" value="PLipase_D/transphosphatidylase"/>
</dbReference>
<evidence type="ECO:0000256" key="1">
    <source>
        <dbReference type="ARBA" id="ARBA00022475"/>
    </source>
</evidence>
<organism evidence="10 11">
    <name type="scientific">Flavobacterium chuncheonense</name>
    <dbReference type="NCBI Taxonomy" id="2026653"/>
    <lineage>
        <taxon>Bacteria</taxon>
        <taxon>Pseudomonadati</taxon>
        <taxon>Bacteroidota</taxon>
        <taxon>Flavobacteriia</taxon>
        <taxon>Flavobacteriales</taxon>
        <taxon>Flavobacteriaceae</taxon>
        <taxon>Flavobacterium</taxon>
    </lineage>
</organism>
<evidence type="ECO:0000256" key="7">
    <source>
        <dbReference type="HAMAP-Rule" id="MF_01916"/>
    </source>
</evidence>
<keyword evidence="2 7" id="KW-0808">Transferase</keyword>
<dbReference type="EMBL" id="JBHUPC010000017">
    <property type="protein sequence ID" value="MFD2892722.1"/>
    <property type="molecule type" value="Genomic_DNA"/>
</dbReference>
<keyword evidence="7" id="KW-0443">Lipid metabolism</keyword>
<feature type="domain" description="PLD phosphodiesterase" evidence="9">
    <location>
        <begin position="401"/>
        <end position="428"/>
    </location>
</feature>
<dbReference type="CDD" id="cd09110">
    <property type="entry name" value="PLDc_CLS_1"/>
    <property type="match status" value="1"/>
</dbReference>
<evidence type="ECO:0000256" key="4">
    <source>
        <dbReference type="ARBA" id="ARBA00022737"/>
    </source>
</evidence>
<dbReference type="Pfam" id="PF13091">
    <property type="entry name" value="PLDc_2"/>
    <property type="match status" value="2"/>
</dbReference>
<evidence type="ECO:0000256" key="3">
    <source>
        <dbReference type="ARBA" id="ARBA00022692"/>
    </source>
</evidence>
<dbReference type="NCBIfam" id="TIGR04265">
    <property type="entry name" value="bac_cardiolipin"/>
    <property type="match status" value="1"/>
</dbReference>
<keyword evidence="11" id="KW-1185">Reference proteome</keyword>
<accession>A0ABW5YPN0</accession>
<dbReference type="RefSeq" id="WP_379812436.1">
    <property type="nucleotide sequence ID" value="NZ_JBHUPC010000017.1"/>
</dbReference>
<protein>
    <recommendedName>
        <fullName evidence="7 8">Cardiolipin synthase</fullName>
        <shortName evidence="7">CL synthase</shortName>
        <ecNumber evidence="7 8">2.7.8.-</ecNumber>
    </recommendedName>
</protein>
<dbReference type="InterPro" id="IPR030874">
    <property type="entry name" value="Cardiolipin_synth_Firmi"/>
</dbReference>
<feature type="active site" evidence="7">
    <location>
        <position position="406"/>
    </location>
</feature>
<keyword evidence="6 7" id="KW-0472">Membrane</keyword>
<feature type="active site" evidence="7">
    <location>
        <position position="408"/>
    </location>
</feature>
<evidence type="ECO:0000313" key="10">
    <source>
        <dbReference type="EMBL" id="MFD2892722.1"/>
    </source>
</evidence>
<dbReference type="PANTHER" id="PTHR21248">
    <property type="entry name" value="CARDIOLIPIN SYNTHASE"/>
    <property type="match status" value="1"/>
</dbReference>
<keyword evidence="5 7" id="KW-1133">Transmembrane helix</keyword>
<comment type="function">
    <text evidence="7">Catalyzes the reversible phosphatidyl group transfer from one phosphatidylglycerol molecule to another to form cardiolipin (CL) (diphosphatidylglycerol) and glycerol.</text>
</comment>
<evidence type="ECO:0000256" key="8">
    <source>
        <dbReference type="NCBIfam" id="TIGR04265"/>
    </source>
</evidence>
<keyword evidence="1 7" id="KW-1003">Cell membrane</keyword>
<keyword evidence="7" id="KW-0594">Phospholipid biosynthesis</keyword>
<proteinExistence type="inferred from homology"/>
<comment type="similarity">
    <text evidence="7">Belongs to the phospholipase D family. Cardiolipin synthase subfamily.</text>
</comment>
<gene>
    <name evidence="10" type="primary">cls</name>
    <name evidence="10" type="ORF">ACFS5J_11940</name>
</gene>
<feature type="transmembrane region" description="Helical" evidence="7">
    <location>
        <begin position="42"/>
        <end position="63"/>
    </location>
</feature>
<dbReference type="InterPro" id="IPR025202">
    <property type="entry name" value="PLD-like_dom"/>
</dbReference>
<evidence type="ECO:0000256" key="5">
    <source>
        <dbReference type="ARBA" id="ARBA00022989"/>
    </source>
</evidence>
<feature type="transmembrane region" description="Helical" evidence="7">
    <location>
        <begin position="12"/>
        <end position="30"/>
    </location>
</feature>
<keyword evidence="7" id="KW-1208">Phospholipid metabolism</keyword>
<keyword evidence="4" id="KW-0677">Repeat</keyword>
<dbReference type="CDD" id="cd09112">
    <property type="entry name" value="PLDc_CLS_2"/>
    <property type="match status" value="1"/>
</dbReference>
<dbReference type="EC" id="2.7.8.-" evidence="7 8"/>
<dbReference type="SMART" id="SM00155">
    <property type="entry name" value="PLDc"/>
    <property type="match status" value="2"/>
</dbReference>
<dbReference type="Gene3D" id="3.30.870.10">
    <property type="entry name" value="Endonuclease Chain A"/>
    <property type="match status" value="2"/>
</dbReference>
<dbReference type="Proteomes" id="UP001597534">
    <property type="component" value="Unassembled WGS sequence"/>
</dbReference>
<keyword evidence="3 7" id="KW-0812">Transmembrane</keyword>
<evidence type="ECO:0000256" key="6">
    <source>
        <dbReference type="ARBA" id="ARBA00023136"/>
    </source>
</evidence>
<feature type="active site" evidence="7">
    <location>
        <position position="225"/>
    </location>
</feature>